<dbReference type="Proteomes" id="UP000268014">
    <property type="component" value="Unassembled WGS sequence"/>
</dbReference>
<organism evidence="3">
    <name type="scientific">Haemonchus placei</name>
    <name type="common">Barber's pole worm</name>
    <dbReference type="NCBI Taxonomy" id="6290"/>
    <lineage>
        <taxon>Eukaryota</taxon>
        <taxon>Metazoa</taxon>
        <taxon>Ecdysozoa</taxon>
        <taxon>Nematoda</taxon>
        <taxon>Chromadorea</taxon>
        <taxon>Rhabditida</taxon>
        <taxon>Rhabditina</taxon>
        <taxon>Rhabditomorpha</taxon>
        <taxon>Strongyloidea</taxon>
        <taxon>Trichostrongylidae</taxon>
        <taxon>Haemonchus</taxon>
    </lineage>
</organism>
<name>A0A0N4X3E4_HAEPC</name>
<evidence type="ECO:0000313" key="2">
    <source>
        <dbReference type="Proteomes" id="UP000268014"/>
    </source>
</evidence>
<dbReference type="EMBL" id="UZAF01020889">
    <property type="protein sequence ID" value="VDO73706.1"/>
    <property type="molecule type" value="Genomic_DNA"/>
</dbReference>
<reference evidence="1 2" key="2">
    <citation type="submission" date="2018-11" db="EMBL/GenBank/DDBJ databases">
        <authorList>
            <consortium name="Pathogen Informatics"/>
        </authorList>
    </citation>
    <scope>NUCLEOTIDE SEQUENCE [LARGE SCALE GENOMIC DNA]</scope>
    <source>
        <strain evidence="1 2">MHpl1</strain>
    </source>
</reference>
<keyword evidence="2" id="KW-1185">Reference proteome</keyword>
<sequence length="42" mass="4341">MPYSIGKAQMKVVVIDVQESSMKAVFDNIPNTAAASKAAGTA</sequence>
<protein>
    <submittedName>
        <fullName evidence="3">Isochorismatase domain-containing protein</fullName>
    </submittedName>
</protein>
<dbReference type="WBParaSite" id="HPLM_0001888601-mRNA-1">
    <property type="protein sequence ID" value="HPLM_0001888601-mRNA-1"/>
    <property type="gene ID" value="HPLM_0001888601"/>
</dbReference>
<evidence type="ECO:0000313" key="3">
    <source>
        <dbReference type="WBParaSite" id="HPLM_0001888601-mRNA-1"/>
    </source>
</evidence>
<dbReference type="AlphaFoldDB" id="A0A0N4X3E4"/>
<reference evidence="3" key="1">
    <citation type="submission" date="2017-02" db="UniProtKB">
        <authorList>
            <consortium name="WormBaseParasite"/>
        </authorList>
    </citation>
    <scope>IDENTIFICATION</scope>
</reference>
<accession>A0A0N4X3E4</accession>
<proteinExistence type="predicted"/>
<evidence type="ECO:0000313" key="1">
    <source>
        <dbReference type="EMBL" id="VDO73706.1"/>
    </source>
</evidence>
<gene>
    <name evidence="1" type="ORF">HPLM_LOCUS18878</name>
</gene>